<feature type="compositionally biased region" description="Polar residues" evidence="1">
    <location>
        <begin position="100"/>
        <end position="110"/>
    </location>
</feature>
<organism evidence="2 3">
    <name type="scientific">Elysia marginata</name>
    <dbReference type="NCBI Taxonomy" id="1093978"/>
    <lineage>
        <taxon>Eukaryota</taxon>
        <taxon>Metazoa</taxon>
        <taxon>Spiralia</taxon>
        <taxon>Lophotrochozoa</taxon>
        <taxon>Mollusca</taxon>
        <taxon>Gastropoda</taxon>
        <taxon>Heterobranchia</taxon>
        <taxon>Euthyneura</taxon>
        <taxon>Panpulmonata</taxon>
        <taxon>Sacoglossa</taxon>
        <taxon>Placobranchoidea</taxon>
        <taxon>Plakobranchidae</taxon>
        <taxon>Elysia</taxon>
    </lineage>
</organism>
<dbReference type="Proteomes" id="UP000762676">
    <property type="component" value="Unassembled WGS sequence"/>
</dbReference>
<name>A0AAV4GQN0_9GAST</name>
<dbReference type="EMBL" id="BMAT01001556">
    <property type="protein sequence ID" value="GFR88182.1"/>
    <property type="molecule type" value="Genomic_DNA"/>
</dbReference>
<feature type="region of interest" description="Disordered" evidence="1">
    <location>
        <begin position="50"/>
        <end position="145"/>
    </location>
</feature>
<feature type="compositionally biased region" description="Polar residues" evidence="1">
    <location>
        <begin position="202"/>
        <end position="214"/>
    </location>
</feature>
<evidence type="ECO:0000313" key="2">
    <source>
        <dbReference type="EMBL" id="GFR88182.1"/>
    </source>
</evidence>
<reference evidence="2 3" key="1">
    <citation type="journal article" date="2021" name="Elife">
        <title>Chloroplast acquisition without the gene transfer in kleptoplastic sea slugs, Plakobranchus ocellatus.</title>
        <authorList>
            <person name="Maeda T."/>
            <person name="Takahashi S."/>
            <person name="Yoshida T."/>
            <person name="Shimamura S."/>
            <person name="Takaki Y."/>
            <person name="Nagai Y."/>
            <person name="Toyoda A."/>
            <person name="Suzuki Y."/>
            <person name="Arimoto A."/>
            <person name="Ishii H."/>
            <person name="Satoh N."/>
            <person name="Nishiyama T."/>
            <person name="Hasebe M."/>
            <person name="Maruyama T."/>
            <person name="Minagawa J."/>
            <person name="Obokata J."/>
            <person name="Shigenobu S."/>
        </authorList>
    </citation>
    <scope>NUCLEOTIDE SEQUENCE [LARGE SCALE GENOMIC DNA]</scope>
</reference>
<protein>
    <submittedName>
        <fullName evidence="2">Uncharacterized protein</fullName>
    </submittedName>
</protein>
<feature type="compositionally biased region" description="Basic residues" evidence="1">
    <location>
        <begin position="186"/>
        <end position="195"/>
    </location>
</feature>
<accession>A0AAV4GQN0</accession>
<feature type="compositionally biased region" description="Acidic residues" evidence="1">
    <location>
        <begin position="257"/>
        <end position="268"/>
    </location>
</feature>
<evidence type="ECO:0000313" key="3">
    <source>
        <dbReference type="Proteomes" id="UP000762676"/>
    </source>
</evidence>
<gene>
    <name evidence="2" type="ORF">ElyMa_000764100</name>
</gene>
<dbReference type="AlphaFoldDB" id="A0AAV4GQN0"/>
<comment type="caution">
    <text evidence="2">The sequence shown here is derived from an EMBL/GenBank/DDBJ whole genome shotgun (WGS) entry which is preliminary data.</text>
</comment>
<keyword evidence="3" id="KW-1185">Reference proteome</keyword>
<evidence type="ECO:0000256" key="1">
    <source>
        <dbReference type="SAM" id="MobiDB-lite"/>
    </source>
</evidence>
<proteinExistence type="predicted"/>
<feature type="region of interest" description="Disordered" evidence="1">
    <location>
        <begin position="186"/>
        <end position="268"/>
    </location>
</feature>
<sequence length="268" mass="28810">MLIRQKAGWRLHHQAYLWPKRYKSSPSSAISLGLSPQTAEFSLTLNTLSSSLSSSSKRKRTTASGLTKRASGSASSRQHREREAAKRRLSRASRTLSTTIPSRRISSNGSDGVPSPTSPSSSSSSSLSSSSSISSSSSPSPRKLSRGHLELPWFLGSGPCMLKPWEEPFLDSSDEEDNEETIAIRLRRHTRKRRSSGHEQDSNIVTSAASSLPSQKPAVVPARAESAGQVAEGIHHGVNTDPEGQLTVEAVLSGCDSEADTQDSEATR</sequence>
<feature type="compositionally biased region" description="Low complexity" evidence="1">
    <location>
        <begin position="114"/>
        <end position="141"/>
    </location>
</feature>